<dbReference type="InterPro" id="IPR036390">
    <property type="entry name" value="WH_DNA-bd_sf"/>
</dbReference>
<keyword evidence="2" id="KW-0805">Transcription regulation</keyword>
<dbReference type="GO" id="GO:0003700">
    <property type="term" value="F:DNA-binding transcription factor activity"/>
    <property type="evidence" value="ECO:0007669"/>
    <property type="project" value="InterPro"/>
</dbReference>
<dbReference type="Pfam" id="PF00126">
    <property type="entry name" value="HTH_1"/>
    <property type="match status" value="1"/>
</dbReference>
<protein>
    <submittedName>
        <fullName evidence="7">Nodulation protein D 2</fullName>
    </submittedName>
</protein>
<dbReference type="InterPro" id="IPR005119">
    <property type="entry name" value="LysR_subst-bd"/>
</dbReference>
<dbReference type="GO" id="GO:0003677">
    <property type="term" value="F:DNA binding"/>
    <property type="evidence" value="ECO:0007669"/>
    <property type="project" value="UniProtKB-KW"/>
</dbReference>
<evidence type="ECO:0000256" key="1">
    <source>
        <dbReference type="ARBA" id="ARBA00009437"/>
    </source>
</evidence>
<dbReference type="OrthoDB" id="528082at2"/>
<feature type="signal peptide" evidence="5">
    <location>
        <begin position="1"/>
        <end position="25"/>
    </location>
</feature>
<dbReference type="PROSITE" id="PS50931">
    <property type="entry name" value="HTH_LYSR"/>
    <property type="match status" value="1"/>
</dbReference>
<dbReference type="RefSeq" id="WP_099248540.1">
    <property type="nucleotide sequence ID" value="NZ_FXXP01000003.1"/>
</dbReference>
<evidence type="ECO:0000256" key="3">
    <source>
        <dbReference type="ARBA" id="ARBA00023125"/>
    </source>
</evidence>
<dbReference type="PANTHER" id="PTHR30118:SF6">
    <property type="entry name" value="HTH-TYPE TRANSCRIPTIONAL REGULATOR LEUO"/>
    <property type="match status" value="1"/>
</dbReference>
<evidence type="ECO:0000256" key="2">
    <source>
        <dbReference type="ARBA" id="ARBA00023015"/>
    </source>
</evidence>
<proteinExistence type="inferred from homology"/>
<dbReference type="Gene3D" id="3.40.190.10">
    <property type="entry name" value="Periplasmic binding protein-like II"/>
    <property type="match status" value="2"/>
</dbReference>
<dbReference type="Gene3D" id="1.10.10.10">
    <property type="entry name" value="Winged helix-like DNA-binding domain superfamily/Winged helix DNA-binding domain"/>
    <property type="match status" value="1"/>
</dbReference>
<name>A0A238JGV4_9RHOB</name>
<keyword evidence="5" id="KW-0732">Signal</keyword>
<dbReference type="Proteomes" id="UP000225972">
    <property type="component" value="Unassembled WGS sequence"/>
</dbReference>
<dbReference type="InterPro" id="IPR050389">
    <property type="entry name" value="LysR-type_TF"/>
</dbReference>
<dbReference type="SUPFAM" id="SSF46785">
    <property type="entry name" value="Winged helix' DNA-binding domain"/>
    <property type="match status" value="1"/>
</dbReference>
<feature type="domain" description="HTH lysR-type" evidence="6">
    <location>
        <begin position="6"/>
        <end position="63"/>
    </location>
</feature>
<dbReference type="InterPro" id="IPR036388">
    <property type="entry name" value="WH-like_DNA-bd_sf"/>
</dbReference>
<dbReference type="Pfam" id="PF03466">
    <property type="entry name" value="LysR_substrate"/>
    <property type="match status" value="1"/>
</dbReference>
<dbReference type="AlphaFoldDB" id="A0A238JGV4"/>
<dbReference type="InterPro" id="IPR000847">
    <property type="entry name" value="LysR_HTH_N"/>
</dbReference>
<dbReference type="PANTHER" id="PTHR30118">
    <property type="entry name" value="HTH-TYPE TRANSCRIPTIONAL REGULATOR LEUO-RELATED"/>
    <property type="match status" value="1"/>
</dbReference>
<comment type="similarity">
    <text evidence="1">Belongs to the LysR transcriptional regulatory family.</text>
</comment>
<reference evidence="8" key="1">
    <citation type="submission" date="2017-05" db="EMBL/GenBank/DDBJ databases">
        <authorList>
            <person name="Rodrigo-Torres L."/>
            <person name="Arahal R. D."/>
            <person name="Lucena T."/>
        </authorList>
    </citation>
    <scope>NUCLEOTIDE SEQUENCE [LARGE SCALE GENOMIC DNA]</scope>
    <source>
        <strain evidence="8">CECT 8649</strain>
    </source>
</reference>
<accession>A0A238JGV4</accession>
<keyword evidence="4" id="KW-0804">Transcription</keyword>
<evidence type="ECO:0000313" key="7">
    <source>
        <dbReference type="EMBL" id="SMX29899.1"/>
    </source>
</evidence>
<sequence>MRFKKLDLNLLVALDHMLALQSVSAAAEKMFMSQSAMSNALTRLRTYFDDPLLVQVGKRMELTPRAEAMQPAIRDILVRVEATIDTQPEFDPTISTRAFNILVSDYTLRVLMPIVVAEMDRQGARVKLNLLSQRETPFLMLERGDADLLVTPDHFISPNHPSTLLYEDKYVVLACAKGPYADVEMDLDLYQAAPHAIMIPPSAGAKPAESLVLNNLGITRNVELTTFSFSALPHLLAGTGRIATVHAHLAKVAMKTTPLVQYELPFELETFKQNMQWHSYRDHDPGIIWLRDVFLKSALILSERD</sequence>
<dbReference type="EMBL" id="FXXP01000003">
    <property type="protein sequence ID" value="SMX29899.1"/>
    <property type="molecule type" value="Genomic_DNA"/>
</dbReference>
<gene>
    <name evidence="7" type="primary">nodD2_2</name>
    <name evidence="7" type="ORF">TRP8649_04039</name>
</gene>
<evidence type="ECO:0000259" key="6">
    <source>
        <dbReference type="PROSITE" id="PS50931"/>
    </source>
</evidence>
<dbReference type="SUPFAM" id="SSF53850">
    <property type="entry name" value="Periplasmic binding protein-like II"/>
    <property type="match status" value="1"/>
</dbReference>
<feature type="chain" id="PRO_5012601979" evidence="5">
    <location>
        <begin position="26"/>
        <end position="305"/>
    </location>
</feature>
<organism evidence="7 8">
    <name type="scientific">Pelagimonas phthalicica</name>
    <dbReference type="NCBI Taxonomy" id="1037362"/>
    <lineage>
        <taxon>Bacteria</taxon>
        <taxon>Pseudomonadati</taxon>
        <taxon>Pseudomonadota</taxon>
        <taxon>Alphaproteobacteria</taxon>
        <taxon>Rhodobacterales</taxon>
        <taxon>Roseobacteraceae</taxon>
        <taxon>Pelagimonas</taxon>
    </lineage>
</organism>
<evidence type="ECO:0000313" key="8">
    <source>
        <dbReference type="Proteomes" id="UP000225972"/>
    </source>
</evidence>
<evidence type="ECO:0000256" key="5">
    <source>
        <dbReference type="SAM" id="SignalP"/>
    </source>
</evidence>
<evidence type="ECO:0000256" key="4">
    <source>
        <dbReference type="ARBA" id="ARBA00023163"/>
    </source>
</evidence>
<keyword evidence="8" id="KW-1185">Reference proteome</keyword>
<keyword evidence="3" id="KW-0238">DNA-binding</keyword>